<keyword evidence="1" id="KW-0813">Transport</keyword>
<keyword evidence="3" id="KW-0067">ATP-binding</keyword>
<dbReference type="InterPro" id="IPR017871">
    <property type="entry name" value="ABC_transporter-like_CS"/>
</dbReference>
<dbReference type="GO" id="GO:0005524">
    <property type="term" value="F:ATP binding"/>
    <property type="evidence" value="ECO:0007669"/>
    <property type="project" value="UniProtKB-KW"/>
</dbReference>
<dbReference type="InterPro" id="IPR027417">
    <property type="entry name" value="P-loop_NTPase"/>
</dbReference>
<sequence length="252" mass="27298">MNVAVKNVSFAYNGSNVVSDIDFSCASGELVALLGPNGAGKTSLLKCLNGIHHPNAGTILLDDTSLASLSAQAVARQVGYVSQHTETTPLSVFDAVLMGRKPHIRWRVSHQDTCIVDAALKRLGLASLRLRSLDQLSGGELQKVALARALVQEPHLLLLDEPISALDLKNQIELLRLVRRVVDEHRIAAVMSLHDINAALRHADRILFLKQGQCLALRAPQEITAGLLEKVYDIPVEIHCLNGSPTVVPARQ</sequence>
<gene>
    <name evidence="7" type="ordered locus">Dret_2149</name>
</gene>
<evidence type="ECO:0000256" key="4">
    <source>
        <dbReference type="ARBA" id="ARBA00022967"/>
    </source>
</evidence>
<keyword evidence="4" id="KW-1278">Translocase</keyword>
<dbReference type="AlphaFoldDB" id="C8X4T6"/>
<accession>C8X4T6</accession>
<feature type="domain" description="ABC transporter" evidence="6">
    <location>
        <begin position="3"/>
        <end position="236"/>
    </location>
</feature>
<dbReference type="EMBL" id="CP001734">
    <property type="protein sequence ID" value="ACV69433.1"/>
    <property type="molecule type" value="Genomic_DNA"/>
</dbReference>
<evidence type="ECO:0000313" key="8">
    <source>
        <dbReference type="Proteomes" id="UP000001052"/>
    </source>
</evidence>
<dbReference type="SUPFAM" id="SSF52540">
    <property type="entry name" value="P-loop containing nucleoside triphosphate hydrolases"/>
    <property type="match status" value="1"/>
</dbReference>
<dbReference type="SMART" id="SM00382">
    <property type="entry name" value="AAA"/>
    <property type="match status" value="1"/>
</dbReference>
<dbReference type="PROSITE" id="PS50893">
    <property type="entry name" value="ABC_TRANSPORTER_2"/>
    <property type="match status" value="1"/>
</dbReference>
<reference evidence="7 8" key="2">
    <citation type="journal article" date="2010" name="Stand. Genomic Sci.">
        <title>Complete genome sequence of Desulfohalobium retbaense type strain (HR(100)).</title>
        <authorList>
            <person name="Spring S."/>
            <person name="Nolan M."/>
            <person name="Lapidus A."/>
            <person name="Glavina Del Rio T."/>
            <person name="Copeland A."/>
            <person name="Tice H."/>
            <person name="Cheng J.F."/>
            <person name="Lucas S."/>
            <person name="Land M."/>
            <person name="Chen F."/>
            <person name="Bruce D."/>
            <person name="Goodwin L."/>
            <person name="Pitluck S."/>
            <person name="Ivanova N."/>
            <person name="Mavromatis K."/>
            <person name="Mikhailova N."/>
            <person name="Pati A."/>
            <person name="Chen A."/>
            <person name="Palaniappan K."/>
            <person name="Hauser L."/>
            <person name="Chang Y.J."/>
            <person name="Jeffries C.D."/>
            <person name="Munk C."/>
            <person name="Kiss H."/>
            <person name="Chain P."/>
            <person name="Han C."/>
            <person name="Brettin T."/>
            <person name="Detter J.C."/>
            <person name="Schuler E."/>
            <person name="Goker M."/>
            <person name="Rohde M."/>
            <person name="Bristow J."/>
            <person name="Eisen J.A."/>
            <person name="Markowitz V."/>
            <person name="Hugenholtz P."/>
            <person name="Kyrpides N.C."/>
            <person name="Klenk H.P."/>
        </authorList>
    </citation>
    <scope>NUCLEOTIDE SEQUENCE [LARGE SCALE GENOMIC DNA]</scope>
    <source>
        <strain evidence="7 8">DSM 5692</strain>
    </source>
</reference>
<reference evidence="8" key="1">
    <citation type="submission" date="2009-09" db="EMBL/GenBank/DDBJ databases">
        <title>The complete chromosome of Desulfohalobium retbaense DSM 5692.</title>
        <authorList>
            <consortium name="US DOE Joint Genome Institute (JGI-PGF)"/>
            <person name="Lucas S."/>
            <person name="Copeland A."/>
            <person name="Lapidus A."/>
            <person name="Glavina del Rio T."/>
            <person name="Dalin E."/>
            <person name="Tice H."/>
            <person name="Bruce D."/>
            <person name="Goodwin L."/>
            <person name="Pitluck S."/>
            <person name="Kyrpides N."/>
            <person name="Mavromatis K."/>
            <person name="Ivanova N."/>
            <person name="Mikhailova N."/>
            <person name="Munk A.C."/>
            <person name="Brettin T."/>
            <person name="Detter J.C."/>
            <person name="Han C."/>
            <person name="Tapia R."/>
            <person name="Larimer F."/>
            <person name="Land M."/>
            <person name="Hauser L."/>
            <person name="Markowitz V."/>
            <person name="Cheng J.-F."/>
            <person name="Hugenholtz P."/>
            <person name="Woyke T."/>
            <person name="Wu D."/>
            <person name="Spring S."/>
            <person name="Klenk H.-P."/>
            <person name="Eisen J.A."/>
        </authorList>
    </citation>
    <scope>NUCLEOTIDE SEQUENCE [LARGE SCALE GENOMIC DNA]</scope>
    <source>
        <strain evidence="8">DSM 5692</strain>
    </source>
</reference>
<dbReference type="PROSITE" id="PS00211">
    <property type="entry name" value="ABC_TRANSPORTER_1"/>
    <property type="match status" value="1"/>
</dbReference>
<proteinExistence type="predicted"/>
<keyword evidence="2" id="KW-0547">Nucleotide-binding</keyword>
<dbReference type="OrthoDB" id="9809450at2"/>
<dbReference type="FunFam" id="3.40.50.300:FF:000134">
    <property type="entry name" value="Iron-enterobactin ABC transporter ATP-binding protein"/>
    <property type="match status" value="1"/>
</dbReference>
<evidence type="ECO:0000313" key="7">
    <source>
        <dbReference type="EMBL" id="ACV69433.1"/>
    </source>
</evidence>
<dbReference type="PANTHER" id="PTHR42794">
    <property type="entry name" value="HEMIN IMPORT ATP-BINDING PROTEIN HMUV"/>
    <property type="match status" value="1"/>
</dbReference>
<evidence type="ECO:0000256" key="5">
    <source>
        <dbReference type="ARBA" id="ARBA00037066"/>
    </source>
</evidence>
<dbReference type="InterPro" id="IPR003439">
    <property type="entry name" value="ABC_transporter-like_ATP-bd"/>
</dbReference>
<dbReference type="Pfam" id="PF00005">
    <property type="entry name" value="ABC_tran"/>
    <property type="match status" value="1"/>
</dbReference>
<name>C8X4T6_DESRD</name>
<dbReference type="STRING" id="485915.Dret_2149"/>
<evidence type="ECO:0000256" key="1">
    <source>
        <dbReference type="ARBA" id="ARBA00022448"/>
    </source>
</evidence>
<evidence type="ECO:0000256" key="3">
    <source>
        <dbReference type="ARBA" id="ARBA00022840"/>
    </source>
</evidence>
<dbReference type="PANTHER" id="PTHR42794:SF1">
    <property type="entry name" value="HEMIN IMPORT ATP-BINDING PROTEIN HMUV"/>
    <property type="match status" value="1"/>
</dbReference>
<comment type="function">
    <text evidence="5">Part of the ABC transporter complex HmuTUV involved in hemin import. Responsible for energy coupling to the transport system.</text>
</comment>
<dbReference type="InterPro" id="IPR003593">
    <property type="entry name" value="AAA+_ATPase"/>
</dbReference>
<dbReference type="CDD" id="cd03214">
    <property type="entry name" value="ABC_Iron-Siderophores_B12_Hemin"/>
    <property type="match status" value="1"/>
</dbReference>
<dbReference type="KEGG" id="drt:Dret_2149"/>
<dbReference type="eggNOG" id="COG1120">
    <property type="taxonomic scope" value="Bacteria"/>
</dbReference>
<dbReference type="Proteomes" id="UP000001052">
    <property type="component" value="Chromosome"/>
</dbReference>
<evidence type="ECO:0000256" key="2">
    <source>
        <dbReference type="ARBA" id="ARBA00022741"/>
    </source>
</evidence>
<dbReference type="RefSeq" id="WP_015752574.1">
    <property type="nucleotide sequence ID" value="NC_013223.1"/>
</dbReference>
<dbReference type="GO" id="GO:0016887">
    <property type="term" value="F:ATP hydrolysis activity"/>
    <property type="evidence" value="ECO:0007669"/>
    <property type="project" value="InterPro"/>
</dbReference>
<organism evidence="7 8">
    <name type="scientific">Desulfohalobium retbaense (strain ATCC 49708 / DSM 5692 / JCM 16813 / HR100)</name>
    <dbReference type="NCBI Taxonomy" id="485915"/>
    <lineage>
        <taxon>Bacteria</taxon>
        <taxon>Pseudomonadati</taxon>
        <taxon>Thermodesulfobacteriota</taxon>
        <taxon>Desulfovibrionia</taxon>
        <taxon>Desulfovibrionales</taxon>
        <taxon>Desulfohalobiaceae</taxon>
        <taxon>Desulfohalobium</taxon>
    </lineage>
</organism>
<dbReference type="HOGENOM" id="CLU_000604_1_11_7"/>
<evidence type="ECO:0000259" key="6">
    <source>
        <dbReference type="PROSITE" id="PS50893"/>
    </source>
</evidence>
<dbReference type="Gene3D" id="3.40.50.300">
    <property type="entry name" value="P-loop containing nucleotide triphosphate hydrolases"/>
    <property type="match status" value="1"/>
</dbReference>
<keyword evidence="8" id="KW-1185">Reference proteome</keyword>
<protein>
    <submittedName>
        <fullName evidence="7">ABC transporter related protein</fullName>
    </submittedName>
</protein>